<dbReference type="Proteomes" id="UP000321224">
    <property type="component" value="Unassembled WGS sequence"/>
</dbReference>
<gene>
    <name evidence="1" type="ORF">MVI01_74640</name>
</gene>
<organism evidence="1 2">
    <name type="scientific">Myxococcus virescens</name>
    <dbReference type="NCBI Taxonomy" id="83456"/>
    <lineage>
        <taxon>Bacteria</taxon>
        <taxon>Pseudomonadati</taxon>
        <taxon>Myxococcota</taxon>
        <taxon>Myxococcia</taxon>
        <taxon>Myxococcales</taxon>
        <taxon>Cystobacterineae</taxon>
        <taxon>Myxococcaceae</taxon>
        <taxon>Myxococcus</taxon>
    </lineage>
</organism>
<evidence type="ECO:0000313" key="2">
    <source>
        <dbReference type="Proteomes" id="UP000321224"/>
    </source>
</evidence>
<sequence>MVDSTRWLLSSVRGLLLISDDVFGESRRRMVRDERSRVSRPRVRTLVHARDGR</sequence>
<protein>
    <submittedName>
        <fullName evidence="1">Uncharacterized protein</fullName>
    </submittedName>
</protein>
<reference evidence="1 2" key="1">
    <citation type="submission" date="2019-07" db="EMBL/GenBank/DDBJ databases">
        <title>Whole genome shotgun sequence of Myxococcus virescens NBRC 100334.</title>
        <authorList>
            <person name="Hosoyama A."/>
            <person name="Uohara A."/>
            <person name="Ohji S."/>
            <person name="Ichikawa N."/>
        </authorList>
    </citation>
    <scope>NUCLEOTIDE SEQUENCE [LARGE SCALE GENOMIC DNA]</scope>
    <source>
        <strain evidence="1 2">NBRC 100334</strain>
    </source>
</reference>
<dbReference type="EMBL" id="BJVY01000111">
    <property type="protein sequence ID" value="GEL75680.1"/>
    <property type="molecule type" value="Genomic_DNA"/>
</dbReference>
<comment type="caution">
    <text evidence="1">The sequence shown here is derived from an EMBL/GenBank/DDBJ whole genome shotgun (WGS) entry which is preliminary data.</text>
</comment>
<evidence type="ECO:0000313" key="1">
    <source>
        <dbReference type="EMBL" id="GEL75680.1"/>
    </source>
</evidence>
<name>A0A511HQ05_9BACT</name>
<proteinExistence type="predicted"/>
<dbReference type="AlphaFoldDB" id="A0A511HQ05"/>
<accession>A0A511HQ05</accession>